<evidence type="ECO:0000256" key="7">
    <source>
        <dbReference type="ARBA" id="ARBA00023317"/>
    </source>
</evidence>
<comment type="cofactor">
    <cofactor evidence="1">
        <name>thiamine diphosphate</name>
        <dbReference type="ChEBI" id="CHEBI:58937"/>
    </cofactor>
</comment>
<gene>
    <name evidence="12" type="ORF">QA540_01515</name>
    <name evidence="11" type="ORF">QA541_01575</name>
</gene>
<keyword evidence="5 12" id="KW-0560">Oxidoreductase</keyword>
<dbReference type="InterPro" id="IPR029061">
    <property type="entry name" value="THDP-binding"/>
</dbReference>
<comment type="subunit">
    <text evidence="2">Heterodimer of an alpha and a beta chain.</text>
</comment>
<dbReference type="SUPFAM" id="SSF52518">
    <property type="entry name" value="Thiamin diphosphate-binding fold (THDP-binding)"/>
    <property type="match status" value="1"/>
</dbReference>
<dbReference type="SMART" id="SM00861">
    <property type="entry name" value="Transket_pyr"/>
    <property type="match status" value="1"/>
</dbReference>
<comment type="function">
    <text evidence="8">The pyruvate dehydrogenase complex catalyzes the overall conversion of pyruvate to acetyl-CoA and CO(2). It contains multiple copies of three enzymatic components: pyruvate dehydrogenase (E1), dihydrolipoamide acetyltransferase (E2) and lipoamide dehydrogenase (E3).</text>
</comment>
<proteinExistence type="predicted"/>
<dbReference type="SUPFAM" id="SSF52922">
    <property type="entry name" value="TK C-terminal domain-like"/>
    <property type="match status" value="1"/>
</dbReference>
<dbReference type="Pfam" id="PF02780">
    <property type="entry name" value="Transketolase_C"/>
    <property type="match status" value="1"/>
</dbReference>
<dbReference type="PANTHER" id="PTHR43257:SF3">
    <property type="entry name" value="ACETOIN:2,6-DICHLOROPHENOLINDOPHENOL OXIDOREDUCTASE SUBUNIT BETA"/>
    <property type="match status" value="1"/>
</dbReference>
<evidence type="ECO:0000256" key="1">
    <source>
        <dbReference type="ARBA" id="ARBA00001964"/>
    </source>
</evidence>
<dbReference type="EMBL" id="CP124577">
    <property type="protein sequence ID" value="WZE67689.1"/>
    <property type="molecule type" value="Genomic_DNA"/>
</dbReference>
<name>A0AAU6RI47_9STAP</name>
<dbReference type="Gene3D" id="3.40.50.970">
    <property type="match status" value="1"/>
</dbReference>
<dbReference type="InterPro" id="IPR009014">
    <property type="entry name" value="Transketo_C/PFOR_II"/>
</dbReference>
<evidence type="ECO:0000256" key="8">
    <source>
        <dbReference type="ARBA" id="ARBA00025211"/>
    </source>
</evidence>
<reference evidence="12" key="1">
    <citation type="submission" date="2023-04" db="EMBL/GenBank/DDBJ databases">
        <title>Macrococci isolated from food, foodproducing animals, and human clinical materials.</title>
        <authorList>
            <person name="Maslanova I."/>
            <person name="Svec P."/>
            <person name="Sedlacek I."/>
            <person name="Novakova D."/>
            <person name="Keller J.E."/>
            <person name="Schwendener S."/>
            <person name="Finstrlova A."/>
            <person name="Botka T."/>
            <person name="Kovarovic V."/>
            <person name="Petras P."/>
            <person name="Perreten V."/>
            <person name="Pantucek R."/>
        </authorList>
    </citation>
    <scope>NUCLEOTIDE SEQUENCE</scope>
    <source>
        <strain evidence="12">NRL/St 13/116</strain>
        <strain evidence="11">NRL/St 21/332</strain>
    </source>
</reference>
<evidence type="ECO:0000256" key="9">
    <source>
        <dbReference type="ARBA" id="ARBA00051231"/>
    </source>
</evidence>
<dbReference type="CDD" id="cd07036">
    <property type="entry name" value="TPP_PYR_E1-PDHc-beta_like"/>
    <property type="match status" value="1"/>
</dbReference>
<evidence type="ECO:0000313" key="11">
    <source>
        <dbReference type="EMBL" id="WZE67689.1"/>
    </source>
</evidence>
<accession>A0AAU6RI47</accession>
<protein>
    <recommendedName>
        <fullName evidence="4">Pyruvate dehydrogenase E1 component subunit beta</fullName>
        <ecNumber evidence="3">1.2.4.1</ecNumber>
    </recommendedName>
</protein>
<evidence type="ECO:0000256" key="4">
    <source>
        <dbReference type="ARBA" id="ARBA00016138"/>
    </source>
</evidence>
<keyword evidence="6" id="KW-0786">Thiamine pyrophosphate</keyword>
<dbReference type="AlphaFoldDB" id="A0AAU6RI47"/>
<organism evidence="12">
    <name type="scientific">Macrococcus psychrotolerans</name>
    <dbReference type="NCBI Taxonomy" id="3039389"/>
    <lineage>
        <taxon>Bacteria</taxon>
        <taxon>Bacillati</taxon>
        <taxon>Bacillota</taxon>
        <taxon>Bacilli</taxon>
        <taxon>Bacillales</taxon>
        <taxon>Staphylococcaceae</taxon>
        <taxon>Macrococcus</taxon>
    </lineage>
</organism>
<evidence type="ECO:0000259" key="10">
    <source>
        <dbReference type="SMART" id="SM00861"/>
    </source>
</evidence>
<keyword evidence="7" id="KW-0670">Pyruvate</keyword>
<dbReference type="InterPro" id="IPR005475">
    <property type="entry name" value="Transketolase-like_Pyr-bd"/>
</dbReference>
<dbReference type="Pfam" id="PF02779">
    <property type="entry name" value="Transket_pyr"/>
    <property type="match status" value="1"/>
</dbReference>
<dbReference type="Gene3D" id="3.40.50.920">
    <property type="match status" value="1"/>
</dbReference>
<dbReference type="InterPro" id="IPR033248">
    <property type="entry name" value="Transketolase_C"/>
</dbReference>
<dbReference type="RefSeq" id="WP_283722321.1">
    <property type="nucleotide sequence ID" value="NZ_CP124577.1"/>
</dbReference>
<accession>A0AAU6RCJ4</accession>
<dbReference type="NCBIfam" id="NF006667">
    <property type="entry name" value="PRK09212.1"/>
    <property type="match status" value="1"/>
</dbReference>
<evidence type="ECO:0000256" key="6">
    <source>
        <dbReference type="ARBA" id="ARBA00023052"/>
    </source>
</evidence>
<dbReference type="EMBL" id="CP124585">
    <property type="protein sequence ID" value="WZE69822.1"/>
    <property type="molecule type" value="Genomic_DNA"/>
</dbReference>
<dbReference type="FunFam" id="3.40.50.970:FF:000001">
    <property type="entry name" value="Pyruvate dehydrogenase E1 beta subunit"/>
    <property type="match status" value="1"/>
</dbReference>
<dbReference type="PANTHER" id="PTHR43257">
    <property type="entry name" value="PYRUVATE DEHYDROGENASE E1 COMPONENT BETA SUBUNIT"/>
    <property type="match status" value="1"/>
</dbReference>
<evidence type="ECO:0000256" key="5">
    <source>
        <dbReference type="ARBA" id="ARBA00023002"/>
    </source>
</evidence>
<evidence type="ECO:0000256" key="2">
    <source>
        <dbReference type="ARBA" id="ARBA00011870"/>
    </source>
</evidence>
<dbReference type="FunFam" id="3.40.50.920:FF:000001">
    <property type="entry name" value="Pyruvate dehydrogenase E1 beta subunit"/>
    <property type="match status" value="1"/>
</dbReference>
<sequence>MIMSREITYMAAVTEAIDQAMEKDETVILLGEDVAGGNTIEHLEGDEAWGGVFGLTKGIVGKYGRERVIDTPIAEQNYVGAGVGAAATGLRPIVELMFNDFIGYALDALLNQGSKMRYMFGGKAKIPMTLRTVHGAGASAAAQHSQSLYGMFGAIPGIKVVVPSNPYDAKGLLLAAVEDDNLVVFSEDKTLYGMKGDVPEEYYTVEIGKAKIIREGEDLSIVAIGKMVQIALEVADELEAADISVEVIDLVTVSPWDQETVLNSVKKTNRLIVIDEANPQSSTGHSISAVVGDKAFDYLDGPVKVITAPATPVPFASNLEKLYIPSKERVLEEADEIIQDLRK</sequence>
<comment type="catalytic activity">
    <reaction evidence="9">
        <text>N(6)-[(R)-lipoyl]-L-lysyl-[protein] + pyruvate + H(+) = N(6)-[(R)-S(8)-acetyldihydrolipoyl]-L-lysyl-[protein] + CO2</text>
        <dbReference type="Rhea" id="RHEA:19189"/>
        <dbReference type="Rhea" id="RHEA-COMP:10474"/>
        <dbReference type="Rhea" id="RHEA-COMP:10478"/>
        <dbReference type="ChEBI" id="CHEBI:15361"/>
        <dbReference type="ChEBI" id="CHEBI:15378"/>
        <dbReference type="ChEBI" id="CHEBI:16526"/>
        <dbReference type="ChEBI" id="CHEBI:83099"/>
        <dbReference type="ChEBI" id="CHEBI:83111"/>
        <dbReference type="EC" id="1.2.4.1"/>
    </reaction>
</comment>
<dbReference type="GO" id="GO:0004739">
    <property type="term" value="F:pyruvate dehydrogenase (acetyl-transferring) activity"/>
    <property type="evidence" value="ECO:0007669"/>
    <property type="project" value="UniProtKB-EC"/>
</dbReference>
<feature type="domain" description="Transketolase-like pyrimidine-binding" evidence="10">
    <location>
        <begin position="7"/>
        <end position="194"/>
    </location>
</feature>
<dbReference type="EC" id="1.2.4.1" evidence="3"/>
<evidence type="ECO:0000313" key="12">
    <source>
        <dbReference type="EMBL" id="WZE69822.1"/>
    </source>
</evidence>
<evidence type="ECO:0000256" key="3">
    <source>
        <dbReference type="ARBA" id="ARBA00012281"/>
    </source>
</evidence>